<gene>
    <name evidence="3" type="ORF">SG35_017265</name>
</gene>
<dbReference type="GO" id="GO:0003700">
    <property type="term" value="F:DNA-binding transcription factor activity"/>
    <property type="evidence" value="ECO:0007669"/>
    <property type="project" value="TreeGrafter"/>
</dbReference>
<dbReference type="Pfam" id="PF03466">
    <property type="entry name" value="LysR_substrate"/>
    <property type="match status" value="1"/>
</dbReference>
<evidence type="ECO:0000313" key="4">
    <source>
        <dbReference type="Proteomes" id="UP000032568"/>
    </source>
</evidence>
<comment type="similarity">
    <text evidence="1">Belongs to the LysR transcriptional regulatory family.</text>
</comment>
<evidence type="ECO:0000256" key="1">
    <source>
        <dbReference type="ARBA" id="ARBA00009437"/>
    </source>
</evidence>
<dbReference type="Gene3D" id="3.40.190.290">
    <property type="match status" value="1"/>
</dbReference>
<evidence type="ECO:0000313" key="3">
    <source>
        <dbReference type="EMBL" id="WDD97102.1"/>
    </source>
</evidence>
<protein>
    <recommendedName>
        <fullName evidence="2">LysR substrate-binding domain-containing protein</fullName>
    </recommendedName>
</protein>
<reference evidence="3 4" key="1">
    <citation type="journal article" date="2015" name="Genome Announc.">
        <title>Draft Genome Sequences of Marine Isolates of Thalassomonas viridans and Thalassomonas actiniarum.</title>
        <authorList>
            <person name="Olonade I."/>
            <person name="van Zyl L.J."/>
            <person name="Trindade M."/>
        </authorList>
    </citation>
    <scope>NUCLEOTIDE SEQUENCE [LARGE SCALE GENOMIC DNA]</scope>
    <source>
        <strain evidence="3 4">A5K-106</strain>
    </source>
</reference>
<proteinExistence type="inferred from homology"/>
<accession>A0AAF0C134</accession>
<dbReference type="KEGG" id="tact:SG35_017265"/>
<organism evidence="3 4">
    <name type="scientific">Thalassomonas actiniarum</name>
    <dbReference type="NCBI Taxonomy" id="485447"/>
    <lineage>
        <taxon>Bacteria</taxon>
        <taxon>Pseudomonadati</taxon>
        <taxon>Pseudomonadota</taxon>
        <taxon>Gammaproteobacteria</taxon>
        <taxon>Alteromonadales</taxon>
        <taxon>Colwelliaceae</taxon>
        <taxon>Thalassomonas</taxon>
    </lineage>
</organism>
<dbReference type="InterPro" id="IPR058163">
    <property type="entry name" value="LysR-type_TF_proteobact-type"/>
</dbReference>
<dbReference type="SUPFAM" id="SSF53850">
    <property type="entry name" value="Periplasmic binding protein-like II"/>
    <property type="match status" value="1"/>
</dbReference>
<feature type="domain" description="LysR substrate-binding" evidence="2">
    <location>
        <begin position="17"/>
        <end position="119"/>
    </location>
</feature>
<dbReference type="GO" id="GO:0043565">
    <property type="term" value="F:sequence-specific DNA binding"/>
    <property type="evidence" value="ECO:0007669"/>
    <property type="project" value="TreeGrafter"/>
</dbReference>
<dbReference type="Proteomes" id="UP000032568">
    <property type="component" value="Chromosome"/>
</dbReference>
<name>A0AAF0C134_9GAMM</name>
<dbReference type="AlphaFoldDB" id="A0AAF0C134"/>
<keyword evidence="4" id="KW-1185">Reference proteome</keyword>
<dbReference type="PANTHER" id="PTHR30537">
    <property type="entry name" value="HTH-TYPE TRANSCRIPTIONAL REGULATOR"/>
    <property type="match status" value="1"/>
</dbReference>
<dbReference type="RefSeq" id="WP_152646527.1">
    <property type="nucleotide sequence ID" value="NZ_CP059735.1"/>
</dbReference>
<dbReference type="EMBL" id="CP059735">
    <property type="protein sequence ID" value="WDD97102.1"/>
    <property type="molecule type" value="Genomic_DNA"/>
</dbReference>
<reference evidence="3 4" key="2">
    <citation type="journal article" date="2022" name="Mar. Drugs">
        <title>Bioassay-Guided Fractionation Leads to the Detection of Cholic Acid Generated by the Rare Thalassomonas sp.</title>
        <authorList>
            <person name="Pheiffer F."/>
            <person name="Schneider Y.K."/>
            <person name="Hansen E.H."/>
            <person name="Andersen J.H."/>
            <person name="Isaksson J."/>
            <person name="Busche T."/>
            <person name="R C."/>
            <person name="Kalinowski J."/>
            <person name="Zyl L.V."/>
            <person name="Trindade M."/>
        </authorList>
    </citation>
    <scope>NUCLEOTIDE SEQUENCE [LARGE SCALE GENOMIC DNA]</scope>
    <source>
        <strain evidence="3 4">A5K-106</strain>
    </source>
</reference>
<dbReference type="PANTHER" id="PTHR30537:SF5">
    <property type="entry name" value="HTH-TYPE TRANSCRIPTIONAL ACTIVATOR TTDR-RELATED"/>
    <property type="match status" value="1"/>
</dbReference>
<evidence type="ECO:0000259" key="2">
    <source>
        <dbReference type="Pfam" id="PF03466"/>
    </source>
</evidence>
<sequence length="150" mass="16026">MAAEDARDAIRKIKHSLEAELRISAPVGLASQPLAQALKGLQLKNPGLRLTVPASDAGSNLVSEQIDLAIRTGKPESSSFIIHPLGKAARQIYASPEYLQQAGNPVTPKDIVKHRWLGLIGSSDLSAIELNHPGKANYDYNPPTGCALMI</sequence>
<dbReference type="GO" id="GO:0006351">
    <property type="term" value="P:DNA-templated transcription"/>
    <property type="evidence" value="ECO:0007669"/>
    <property type="project" value="TreeGrafter"/>
</dbReference>
<dbReference type="InterPro" id="IPR005119">
    <property type="entry name" value="LysR_subst-bd"/>
</dbReference>